<evidence type="ECO:0000313" key="2">
    <source>
        <dbReference type="EMBL" id="KAK3757359.1"/>
    </source>
</evidence>
<comment type="caution">
    <text evidence="2">The sequence shown here is derived from an EMBL/GenBank/DDBJ whole genome shotgun (WGS) entry which is preliminary data.</text>
</comment>
<accession>A0AAE0YUD5</accession>
<protein>
    <submittedName>
        <fullName evidence="2">Uncharacterized protein</fullName>
    </submittedName>
</protein>
<sequence length="627" mass="66922">MSESSATTPGDKGKKPGTPRPESKPGFKQWLASLARQKQQGKPQNKSKPRRSVPENKRASIAPVFQKRTSKSPIEGKPGTPGPKGKPGDNQSSAGKKETGKPPDKGKPVTPPVGKKQTGKPPSKDKSGTPGPEDKPGDGQSSAGQKQTDKPPNKAKAGTPSVGNKQIRRPHSKDKPGTKRGKNKSGKGQTSAGLSQSDSLYSSPGILEIPGSEDKVKGRQESAGISQSDSLHFSPGILEIPGAEDKLGGGQVPAGISQSGGPFLIPSILENPASEEKLGGGQGTAGISQTNSLSFTRGIPEIAGAGGKAGDGQASTGVSQSNSLSFTRDIPEIPGVGGKSWDGLASARLSPAGSRPLKPGGTTIYQARGRPVVNSTDSSSLSSSRITRRVFTPRVNASSQTSRQNVTKSLGESDENVHERSGRVVRKSRGYYDPNNTYLGQYRRQKSDISYCYDSDTSEDDEYERFSVGRSGRRNLDPHQSGFSYSKTTGSGQYYASDLQDRPPGTNRHSSRARENDPQEKYGNSSPSSWDQEYGATHGFGLGVPSAWFPNLAQPSSMAKNKSKIRPSMFLPKKFLMLRRTSASEDRRDVTNSMNVPLQNVDGVSIGMNRRHTFEKTSSTRHPRRVL</sequence>
<feature type="compositionally biased region" description="Low complexity" evidence="1">
    <location>
        <begin position="375"/>
        <end position="384"/>
    </location>
</feature>
<dbReference type="EMBL" id="JAWDGP010005383">
    <property type="protein sequence ID" value="KAK3757359.1"/>
    <property type="molecule type" value="Genomic_DNA"/>
</dbReference>
<feature type="compositionally biased region" description="Polar residues" evidence="1">
    <location>
        <begin position="481"/>
        <end position="494"/>
    </location>
</feature>
<feature type="compositionally biased region" description="Polar residues" evidence="1">
    <location>
        <begin position="522"/>
        <end position="531"/>
    </location>
</feature>
<keyword evidence="3" id="KW-1185">Reference proteome</keyword>
<evidence type="ECO:0000313" key="3">
    <source>
        <dbReference type="Proteomes" id="UP001283361"/>
    </source>
</evidence>
<feature type="compositionally biased region" description="Basic and acidic residues" evidence="1">
    <location>
        <begin position="122"/>
        <end position="137"/>
    </location>
</feature>
<organism evidence="2 3">
    <name type="scientific">Elysia crispata</name>
    <name type="common">lettuce slug</name>
    <dbReference type="NCBI Taxonomy" id="231223"/>
    <lineage>
        <taxon>Eukaryota</taxon>
        <taxon>Metazoa</taxon>
        <taxon>Spiralia</taxon>
        <taxon>Lophotrochozoa</taxon>
        <taxon>Mollusca</taxon>
        <taxon>Gastropoda</taxon>
        <taxon>Heterobranchia</taxon>
        <taxon>Euthyneura</taxon>
        <taxon>Panpulmonata</taxon>
        <taxon>Sacoglossa</taxon>
        <taxon>Placobranchoidea</taxon>
        <taxon>Plakobranchidae</taxon>
        <taxon>Elysia</taxon>
    </lineage>
</organism>
<proteinExistence type="predicted"/>
<feature type="region of interest" description="Disordered" evidence="1">
    <location>
        <begin position="463"/>
        <end position="534"/>
    </location>
</feature>
<feature type="compositionally biased region" description="Polar residues" evidence="1">
    <location>
        <begin position="186"/>
        <end position="202"/>
    </location>
</feature>
<feature type="compositionally biased region" description="Basic residues" evidence="1">
    <location>
        <begin position="166"/>
        <end position="185"/>
    </location>
</feature>
<name>A0AAE0YUD5_9GAST</name>
<feature type="compositionally biased region" description="Basic and acidic residues" evidence="1">
    <location>
        <begin position="95"/>
        <end position="107"/>
    </location>
</feature>
<feature type="compositionally biased region" description="Polar residues" evidence="1">
    <location>
        <begin position="285"/>
        <end position="295"/>
    </location>
</feature>
<dbReference type="AlphaFoldDB" id="A0AAE0YUD5"/>
<evidence type="ECO:0000256" key="1">
    <source>
        <dbReference type="SAM" id="MobiDB-lite"/>
    </source>
</evidence>
<feature type="compositionally biased region" description="Polar residues" evidence="1">
    <location>
        <begin position="395"/>
        <end position="410"/>
    </location>
</feature>
<dbReference type="Proteomes" id="UP001283361">
    <property type="component" value="Unassembled WGS sequence"/>
</dbReference>
<reference evidence="2" key="1">
    <citation type="journal article" date="2023" name="G3 (Bethesda)">
        <title>A reference genome for the long-term kleptoplast-retaining sea slug Elysia crispata morphotype clarki.</title>
        <authorList>
            <person name="Eastman K.E."/>
            <person name="Pendleton A.L."/>
            <person name="Shaikh M.A."/>
            <person name="Suttiyut T."/>
            <person name="Ogas R."/>
            <person name="Tomko P."/>
            <person name="Gavelis G."/>
            <person name="Widhalm J.R."/>
            <person name="Wisecaver J.H."/>
        </authorList>
    </citation>
    <scope>NUCLEOTIDE SEQUENCE</scope>
    <source>
        <strain evidence="2">ECLA1</strain>
    </source>
</reference>
<gene>
    <name evidence="2" type="ORF">RRG08_008746</name>
</gene>
<feature type="compositionally biased region" description="Polar residues" evidence="1">
    <location>
        <begin position="315"/>
        <end position="326"/>
    </location>
</feature>
<feature type="region of interest" description="Disordered" evidence="1">
    <location>
        <begin position="1"/>
        <end position="439"/>
    </location>
</feature>